<reference evidence="1 2" key="1">
    <citation type="journal article" date="2013" name="Genome Biol. Evol.">
        <title>Genomes of Stigonematalean cyanobacteria (subsection V) and the evolution of oxygenic photosynthesis from prokaryotes to plastids.</title>
        <authorList>
            <person name="Dagan T."/>
            <person name="Roettger M."/>
            <person name="Stucken K."/>
            <person name="Landan G."/>
            <person name="Koch R."/>
            <person name="Major P."/>
            <person name="Gould S.B."/>
            <person name="Goremykin V.V."/>
            <person name="Rippka R."/>
            <person name="Tandeau de Marsac N."/>
            <person name="Gugger M."/>
            <person name="Lockhart P.J."/>
            <person name="Allen J.F."/>
            <person name="Brune I."/>
            <person name="Maus I."/>
            <person name="Puhler A."/>
            <person name="Martin W.F."/>
        </authorList>
    </citation>
    <scope>NUCLEOTIDE SEQUENCE [LARGE SCALE GENOMIC DNA]</scope>
    <source>
        <strain evidence="1 2">PCC 7110</strain>
    </source>
</reference>
<gene>
    <name evidence="1" type="ORF">WA1_14855</name>
</gene>
<sequence>MTDSQFPLPQPQLIPGGITREQYEHYIPEKLELKNGYLGDEEQDQIGFQLAVLTNMGLLKAIYSIETLLWIEALELYLRKKLEIVEADPDVYEVLLERLNRAIEDLTVVAQYLED</sequence>
<name>A0A139XD74_9CYAN</name>
<dbReference type="OrthoDB" id="513929at2"/>
<dbReference type="Proteomes" id="UP000076925">
    <property type="component" value="Unassembled WGS sequence"/>
</dbReference>
<comment type="caution">
    <text evidence="1">The sequence shown here is derived from an EMBL/GenBank/DDBJ whole genome shotgun (WGS) entry which is preliminary data.</text>
</comment>
<evidence type="ECO:0000313" key="2">
    <source>
        <dbReference type="Proteomes" id="UP000076925"/>
    </source>
</evidence>
<protein>
    <submittedName>
        <fullName evidence="1">Uncharacterized protein</fullName>
    </submittedName>
</protein>
<organism evidence="1 2">
    <name type="scientific">Scytonema hofmannii PCC 7110</name>
    <dbReference type="NCBI Taxonomy" id="128403"/>
    <lineage>
        <taxon>Bacteria</taxon>
        <taxon>Bacillati</taxon>
        <taxon>Cyanobacteriota</taxon>
        <taxon>Cyanophyceae</taxon>
        <taxon>Nostocales</taxon>
        <taxon>Scytonemataceae</taxon>
        <taxon>Scytonema</taxon>
    </lineage>
</organism>
<dbReference type="EMBL" id="ANNX02000017">
    <property type="protein sequence ID" value="KYC42625.1"/>
    <property type="molecule type" value="Genomic_DNA"/>
</dbReference>
<evidence type="ECO:0000313" key="1">
    <source>
        <dbReference type="EMBL" id="KYC42625.1"/>
    </source>
</evidence>
<accession>A0A139XD74</accession>
<dbReference type="RefSeq" id="WP_017742531.1">
    <property type="nucleotide sequence ID" value="NZ_KQ976354.1"/>
</dbReference>
<keyword evidence="2" id="KW-1185">Reference proteome</keyword>
<dbReference type="AlphaFoldDB" id="A0A139XD74"/>
<proteinExistence type="predicted"/>